<evidence type="ECO:0000256" key="1">
    <source>
        <dbReference type="ARBA" id="ARBA00007116"/>
    </source>
</evidence>
<comment type="similarity">
    <text evidence="1">Belongs to the universal ribosomal protein uL18 family.</text>
</comment>
<evidence type="ECO:0000313" key="5">
    <source>
        <dbReference type="Proteomes" id="UP000178486"/>
    </source>
</evidence>
<dbReference type="GO" id="GO:0003735">
    <property type="term" value="F:structural constituent of ribosome"/>
    <property type="evidence" value="ECO:0007669"/>
    <property type="project" value="InterPro"/>
</dbReference>
<keyword evidence="2" id="KW-0689">Ribosomal protein</keyword>
<dbReference type="GO" id="GO:0005737">
    <property type="term" value="C:cytoplasm"/>
    <property type="evidence" value="ECO:0007669"/>
    <property type="project" value="UniProtKB-ARBA"/>
</dbReference>
<dbReference type="CDD" id="cd00432">
    <property type="entry name" value="Ribosomal_L18_L5e"/>
    <property type="match status" value="1"/>
</dbReference>
<dbReference type="PANTHER" id="PTHR12899">
    <property type="entry name" value="39S RIBOSOMAL PROTEIN L18, MITOCHONDRIAL"/>
    <property type="match status" value="1"/>
</dbReference>
<evidence type="ECO:0000256" key="2">
    <source>
        <dbReference type="ARBA" id="ARBA00022980"/>
    </source>
</evidence>
<dbReference type="InterPro" id="IPR005484">
    <property type="entry name" value="Ribosomal_uL18_bac/plant/anim"/>
</dbReference>
<evidence type="ECO:0008006" key="6">
    <source>
        <dbReference type="Google" id="ProtNLM"/>
    </source>
</evidence>
<name>A0A1F7JD77_9BACT</name>
<accession>A0A1F7JD77</accession>
<dbReference type="Proteomes" id="UP000178486">
    <property type="component" value="Unassembled WGS sequence"/>
</dbReference>
<dbReference type="AlphaFoldDB" id="A0A1F7JD77"/>
<evidence type="ECO:0000313" key="4">
    <source>
        <dbReference type="EMBL" id="OGK53572.1"/>
    </source>
</evidence>
<dbReference type="InterPro" id="IPR057268">
    <property type="entry name" value="Ribosomal_L18"/>
</dbReference>
<proteinExistence type="inferred from homology"/>
<evidence type="ECO:0000256" key="3">
    <source>
        <dbReference type="ARBA" id="ARBA00023274"/>
    </source>
</evidence>
<dbReference type="Pfam" id="PF00861">
    <property type="entry name" value="Ribosomal_L18p"/>
    <property type="match status" value="1"/>
</dbReference>
<dbReference type="GO" id="GO:0005840">
    <property type="term" value="C:ribosome"/>
    <property type="evidence" value="ECO:0007669"/>
    <property type="project" value="UniProtKB-KW"/>
</dbReference>
<feature type="non-terminal residue" evidence="4">
    <location>
        <position position="91"/>
    </location>
</feature>
<organism evidence="4 5">
    <name type="scientific">Candidatus Roizmanbacteria bacterium RIFCSPLOWO2_01_FULL_45_11</name>
    <dbReference type="NCBI Taxonomy" id="1802070"/>
    <lineage>
        <taxon>Bacteria</taxon>
        <taxon>Candidatus Roizmaniibacteriota</taxon>
    </lineage>
</organism>
<reference evidence="4 5" key="1">
    <citation type="journal article" date="2016" name="Nat. Commun.">
        <title>Thousands of microbial genomes shed light on interconnected biogeochemical processes in an aquifer system.</title>
        <authorList>
            <person name="Anantharaman K."/>
            <person name="Brown C.T."/>
            <person name="Hug L.A."/>
            <person name="Sharon I."/>
            <person name="Castelle C.J."/>
            <person name="Probst A.J."/>
            <person name="Thomas B.C."/>
            <person name="Singh A."/>
            <person name="Wilkins M.J."/>
            <person name="Karaoz U."/>
            <person name="Brodie E.L."/>
            <person name="Williams K.H."/>
            <person name="Hubbard S.S."/>
            <person name="Banfield J.F."/>
        </authorList>
    </citation>
    <scope>NUCLEOTIDE SEQUENCE [LARGE SCALE GENOMIC DNA]</scope>
</reference>
<keyword evidence="3" id="KW-0687">Ribonucleoprotein</keyword>
<dbReference type="GO" id="GO:0006412">
    <property type="term" value="P:translation"/>
    <property type="evidence" value="ECO:0007669"/>
    <property type="project" value="InterPro"/>
</dbReference>
<sequence>MKKIIGTKQTERPRISVFRSNNYIYAQIIDDVKGITLTSASEHMLDAKKSPAGEATESVRLARARAVGVKLAERAKAAKITKVWFDRGNYK</sequence>
<comment type="caution">
    <text evidence="4">The sequence shown here is derived from an EMBL/GenBank/DDBJ whole genome shotgun (WGS) entry which is preliminary data.</text>
</comment>
<dbReference type="SUPFAM" id="SSF53137">
    <property type="entry name" value="Translational machinery components"/>
    <property type="match status" value="1"/>
</dbReference>
<dbReference type="EMBL" id="MGAU01000056">
    <property type="protein sequence ID" value="OGK53572.1"/>
    <property type="molecule type" value="Genomic_DNA"/>
</dbReference>
<dbReference type="Gene3D" id="3.30.420.100">
    <property type="match status" value="1"/>
</dbReference>
<gene>
    <name evidence="4" type="ORF">A3B56_01215</name>
</gene>
<dbReference type="GO" id="GO:0008097">
    <property type="term" value="F:5S rRNA binding"/>
    <property type="evidence" value="ECO:0007669"/>
    <property type="project" value="TreeGrafter"/>
</dbReference>
<dbReference type="PANTHER" id="PTHR12899:SF3">
    <property type="entry name" value="LARGE RIBOSOMAL SUBUNIT PROTEIN UL18M"/>
    <property type="match status" value="1"/>
</dbReference>
<dbReference type="GO" id="GO:1990904">
    <property type="term" value="C:ribonucleoprotein complex"/>
    <property type="evidence" value="ECO:0007669"/>
    <property type="project" value="UniProtKB-KW"/>
</dbReference>
<protein>
    <recommendedName>
        <fullName evidence="6">50S ribosomal protein L18</fullName>
    </recommendedName>
</protein>